<feature type="compositionally biased region" description="Low complexity" evidence="13">
    <location>
        <begin position="312"/>
        <end position="329"/>
    </location>
</feature>
<keyword evidence="9 14" id="KW-0472">Membrane</keyword>
<dbReference type="InterPro" id="IPR013556">
    <property type="entry name" value="Flag_M-ring_C"/>
</dbReference>
<reference evidence="17 18" key="1">
    <citation type="submission" date="2017-10" db="EMBL/GenBank/DDBJ databases">
        <title>Draft genome of two endophytic bacteria isolated from 'guarana' Paullinia cupana (Mart.) Ducke.</title>
        <authorList>
            <person name="Siqueira K.A."/>
            <person name="Liotti R.G."/>
            <person name="Mendes T.A."/>
            <person name="Soares M.A."/>
        </authorList>
    </citation>
    <scope>NUCLEOTIDE SEQUENCE [LARGE SCALE GENOMIC DNA]</scope>
    <source>
        <strain evidence="17 18">342</strain>
    </source>
</reference>
<dbReference type="EMBL" id="PDET01000001">
    <property type="protein sequence ID" value="PRD17332.1"/>
    <property type="molecule type" value="Genomic_DNA"/>
</dbReference>
<dbReference type="InterPro" id="IPR043427">
    <property type="entry name" value="YscJ/FliF"/>
</dbReference>
<evidence type="ECO:0000256" key="7">
    <source>
        <dbReference type="ARBA" id="ARBA00022692"/>
    </source>
</evidence>
<keyword evidence="17" id="KW-0969">Cilium</keyword>
<gene>
    <name evidence="17" type="ORF">CQW29_01480</name>
</gene>
<comment type="function">
    <text evidence="1 12">The M ring may be actively involved in energy transduction.</text>
</comment>
<dbReference type="Pfam" id="PF08345">
    <property type="entry name" value="YscJ_FliF_C"/>
    <property type="match status" value="1"/>
</dbReference>
<keyword evidence="17" id="KW-0282">Flagellum</keyword>
<evidence type="ECO:0000256" key="4">
    <source>
        <dbReference type="ARBA" id="ARBA00007971"/>
    </source>
</evidence>
<evidence type="ECO:0000256" key="8">
    <source>
        <dbReference type="ARBA" id="ARBA00022989"/>
    </source>
</evidence>
<dbReference type="PANTHER" id="PTHR30046">
    <property type="entry name" value="FLAGELLAR M-RING PROTEIN"/>
    <property type="match status" value="1"/>
</dbReference>
<keyword evidence="10 12" id="KW-0975">Bacterial flagellum</keyword>
<comment type="subunit">
    <text evidence="11">The basal body constitutes a major portion of the flagellar organelle and consists of four rings (L,P,S, and M) mounted on a central rod. The M ring is integral to the inner membrane of the cell and may be connected to the flagellar rod via the S ring. The S (supramembrane ring) lies just distal to the M ring. The L and P rings lie in the outer membrane and the periplasmic space, respectively.</text>
</comment>
<dbReference type="RefSeq" id="WP_105590931.1">
    <property type="nucleotide sequence ID" value="NZ_PDET01000001.1"/>
</dbReference>
<dbReference type="Gene3D" id="3.30.300.30">
    <property type="match status" value="1"/>
</dbReference>
<keyword evidence="7 14" id="KW-0812">Transmembrane</keyword>
<evidence type="ECO:0000256" key="5">
    <source>
        <dbReference type="ARBA" id="ARBA00017949"/>
    </source>
</evidence>
<comment type="caution">
    <text evidence="17">The sequence shown here is derived from an EMBL/GenBank/DDBJ whole genome shotgun (WGS) entry which is preliminary data.</text>
</comment>
<name>A0A2S9IHR9_9GAMM</name>
<feature type="transmembrane region" description="Helical" evidence="14">
    <location>
        <begin position="432"/>
        <end position="450"/>
    </location>
</feature>
<evidence type="ECO:0000256" key="14">
    <source>
        <dbReference type="SAM" id="Phobius"/>
    </source>
</evidence>
<dbReference type="PIRSF" id="PIRSF004862">
    <property type="entry name" value="FliF"/>
    <property type="match status" value="1"/>
</dbReference>
<dbReference type="InterPro" id="IPR006182">
    <property type="entry name" value="FliF_N_dom"/>
</dbReference>
<feature type="region of interest" description="Disordered" evidence="13">
    <location>
        <begin position="274"/>
        <end position="334"/>
    </location>
</feature>
<dbReference type="InterPro" id="IPR045851">
    <property type="entry name" value="AMP-bd_C_sf"/>
</dbReference>
<accession>A0A2S9IHR9</accession>
<keyword evidence="6" id="KW-1003">Cell membrane</keyword>
<evidence type="ECO:0000256" key="2">
    <source>
        <dbReference type="ARBA" id="ARBA00004117"/>
    </source>
</evidence>
<feature type="region of interest" description="Disordered" evidence="13">
    <location>
        <begin position="466"/>
        <end position="503"/>
    </location>
</feature>
<evidence type="ECO:0000259" key="15">
    <source>
        <dbReference type="Pfam" id="PF01514"/>
    </source>
</evidence>
<dbReference type="GO" id="GO:0071973">
    <property type="term" value="P:bacterial-type flagellum-dependent cell motility"/>
    <property type="evidence" value="ECO:0007669"/>
    <property type="project" value="InterPro"/>
</dbReference>
<dbReference type="OrthoDB" id="8554211at2"/>
<sequence>MGDKMKSLLAGLPVAQLKKWWLPAAGALAATAIIVALLWQNNNHYTMLFGSQQNIPVPQVVEVLSGEQIPYRVEPQSGNLLVREGDLPKARMALAAKGISARTPAGYELMDKEEMLGSSQFIQNVRFKRSLEGELAQSIMALDTVEFARVHLGISETSSFVLSNKPDSSASVILRLRYGKTLADDQVAAIVNLVAGSVPGMKPQQVRVVDQHGALLSAGLDELNGRQGGKSGSEAIQRLRQETERNLANVLMPVIGQDNFRISVVPRINFSQVEETQERFNGEPRPASESLMQENTTEQLAVGIPGSLSNRPANQPAAAPGAGAQPQLATRNQAQRQFNYDRDVRHIRHPGFQLEKLSVSVVLNQNAAAVKAWTEENQQQVEKMLSQAAGIDTARGDALTLSLLSFTEAEPYVEPETPWWENQSVIDWSKRGGIALLVGVITLFGLLPMMRRIGQRREEAAAAAVVRGPNLNTQDEDDDGDGQVPVLPASSFQGDENLPPQSSGLETKIAYLQTLAQSETDRVAEVIKQWISSNERSSSRK</sequence>
<proteinExistence type="inferred from homology"/>
<keyword evidence="18" id="KW-1185">Reference proteome</keyword>
<evidence type="ECO:0000256" key="11">
    <source>
        <dbReference type="ARBA" id="ARBA00025936"/>
    </source>
</evidence>
<dbReference type="PRINTS" id="PR01009">
    <property type="entry name" value="FLGMRINGFLIF"/>
</dbReference>
<feature type="compositionally biased region" description="Polar residues" evidence="13">
    <location>
        <begin position="290"/>
        <end position="299"/>
    </location>
</feature>
<dbReference type="Proteomes" id="UP000239181">
    <property type="component" value="Unassembled WGS sequence"/>
</dbReference>
<evidence type="ECO:0000313" key="17">
    <source>
        <dbReference type="EMBL" id="PRD17332.1"/>
    </source>
</evidence>
<dbReference type="PANTHER" id="PTHR30046:SF0">
    <property type="entry name" value="FLAGELLAR M-RING PROTEIN"/>
    <property type="match status" value="1"/>
</dbReference>
<evidence type="ECO:0000256" key="13">
    <source>
        <dbReference type="SAM" id="MobiDB-lite"/>
    </source>
</evidence>
<dbReference type="Pfam" id="PF01514">
    <property type="entry name" value="YscJ_FliF"/>
    <property type="match status" value="1"/>
</dbReference>
<organism evidence="17 18">
    <name type="scientific">Pantoea coffeiphila</name>
    <dbReference type="NCBI Taxonomy" id="1465635"/>
    <lineage>
        <taxon>Bacteria</taxon>
        <taxon>Pseudomonadati</taxon>
        <taxon>Pseudomonadota</taxon>
        <taxon>Gammaproteobacteria</taxon>
        <taxon>Enterobacterales</taxon>
        <taxon>Erwiniaceae</taxon>
        <taxon>Pantoea</taxon>
    </lineage>
</organism>
<evidence type="ECO:0000256" key="9">
    <source>
        <dbReference type="ARBA" id="ARBA00023136"/>
    </source>
</evidence>
<feature type="compositionally biased region" description="Polar residues" evidence="13">
    <location>
        <begin position="490"/>
        <end position="503"/>
    </location>
</feature>
<dbReference type="GO" id="GO:0009431">
    <property type="term" value="C:bacterial-type flagellum basal body, MS ring"/>
    <property type="evidence" value="ECO:0007669"/>
    <property type="project" value="InterPro"/>
</dbReference>
<dbReference type="GO" id="GO:0003774">
    <property type="term" value="F:cytoskeletal motor activity"/>
    <property type="evidence" value="ECO:0007669"/>
    <property type="project" value="InterPro"/>
</dbReference>
<evidence type="ECO:0000259" key="16">
    <source>
        <dbReference type="Pfam" id="PF08345"/>
    </source>
</evidence>
<dbReference type="NCBIfam" id="TIGR00206">
    <property type="entry name" value="fliF"/>
    <property type="match status" value="1"/>
</dbReference>
<evidence type="ECO:0000313" key="18">
    <source>
        <dbReference type="Proteomes" id="UP000239181"/>
    </source>
</evidence>
<evidence type="ECO:0000256" key="6">
    <source>
        <dbReference type="ARBA" id="ARBA00022475"/>
    </source>
</evidence>
<dbReference type="AlphaFoldDB" id="A0A2S9IHR9"/>
<evidence type="ECO:0000256" key="1">
    <source>
        <dbReference type="ARBA" id="ARBA00003820"/>
    </source>
</evidence>
<protein>
    <recommendedName>
        <fullName evidence="5 12">Flagellar M-ring protein</fullName>
    </recommendedName>
</protein>
<feature type="domain" description="Flagellar M-ring C-terminal" evidence="16">
    <location>
        <begin position="251"/>
        <end position="406"/>
    </location>
</feature>
<feature type="transmembrane region" description="Helical" evidence="14">
    <location>
        <begin position="20"/>
        <end position="39"/>
    </location>
</feature>
<evidence type="ECO:0000256" key="10">
    <source>
        <dbReference type="ARBA" id="ARBA00023143"/>
    </source>
</evidence>
<dbReference type="InterPro" id="IPR000067">
    <property type="entry name" value="FlgMring_FliF"/>
</dbReference>
<comment type="subcellular location">
    <subcellularLocation>
        <location evidence="2 12">Bacterial flagellum basal body</location>
    </subcellularLocation>
    <subcellularLocation>
        <location evidence="3">Cell membrane</location>
        <topology evidence="3">Multi-pass membrane protein</topology>
    </subcellularLocation>
</comment>
<keyword evidence="17" id="KW-0966">Cell projection</keyword>
<comment type="similarity">
    <text evidence="4 12">Belongs to the FliF family.</text>
</comment>
<evidence type="ECO:0000256" key="12">
    <source>
        <dbReference type="PIRNR" id="PIRNR004862"/>
    </source>
</evidence>
<keyword evidence="8 14" id="KW-1133">Transmembrane helix</keyword>
<evidence type="ECO:0000256" key="3">
    <source>
        <dbReference type="ARBA" id="ARBA00004651"/>
    </source>
</evidence>
<feature type="domain" description="Flagellar M-ring N-terminal" evidence="15">
    <location>
        <begin position="41"/>
        <end position="217"/>
    </location>
</feature>
<dbReference type="GO" id="GO:0005886">
    <property type="term" value="C:plasma membrane"/>
    <property type="evidence" value="ECO:0007669"/>
    <property type="project" value="UniProtKB-SubCell"/>
</dbReference>